<keyword evidence="4" id="KW-1185">Reference proteome</keyword>
<evidence type="ECO:0000259" key="2">
    <source>
        <dbReference type="PROSITE" id="PS50804"/>
    </source>
</evidence>
<evidence type="ECO:0000313" key="4">
    <source>
        <dbReference type="Proteomes" id="UP000694404"/>
    </source>
</evidence>
<dbReference type="PANTHER" id="PTHR45935">
    <property type="entry name" value="PROTEIN ZBED8-RELATED"/>
    <property type="match status" value="1"/>
</dbReference>
<protein>
    <recommendedName>
        <fullName evidence="2">SCAN box domain-containing protein</fullName>
    </recommendedName>
</protein>
<dbReference type="GeneTree" id="ENSGT01030000234795"/>
<evidence type="ECO:0000256" key="1">
    <source>
        <dbReference type="ARBA" id="ARBA00023242"/>
    </source>
</evidence>
<dbReference type="SUPFAM" id="SSF47353">
    <property type="entry name" value="Retrovirus capsid dimerization domain-like"/>
    <property type="match status" value="1"/>
</dbReference>
<dbReference type="InterPro" id="IPR050916">
    <property type="entry name" value="SCAN-C2H2_zinc_finger"/>
</dbReference>
<feature type="domain" description="SCAN box" evidence="2">
    <location>
        <begin position="46"/>
        <end position="124"/>
    </location>
</feature>
<dbReference type="Gene3D" id="1.10.4020.10">
    <property type="entry name" value="DNA breaking-rejoining enzymes"/>
    <property type="match status" value="1"/>
</dbReference>
<dbReference type="OMA" id="HALEMCE"/>
<dbReference type="AlphaFoldDB" id="A0A8C0IYC2"/>
<reference evidence="3" key="1">
    <citation type="submission" date="2025-08" db="UniProtKB">
        <authorList>
            <consortium name="Ensembl"/>
        </authorList>
    </citation>
    <scope>IDENTIFICATION</scope>
</reference>
<dbReference type="Pfam" id="PF02023">
    <property type="entry name" value="SCAN"/>
    <property type="match status" value="1"/>
</dbReference>
<name>A0A8C0IYC2_CHEAB</name>
<evidence type="ECO:0000313" key="3">
    <source>
        <dbReference type="Ensembl" id="ENSCABP00000024141.1"/>
    </source>
</evidence>
<reference evidence="3" key="2">
    <citation type="submission" date="2025-09" db="UniProtKB">
        <authorList>
            <consortium name="Ensembl"/>
        </authorList>
    </citation>
    <scope>IDENTIFICATION</scope>
</reference>
<dbReference type="Ensembl" id="ENSCABT00000026448.1">
    <property type="protein sequence ID" value="ENSCABP00000024141.1"/>
    <property type="gene ID" value="ENSCABG00000017797.1"/>
</dbReference>
<dbReference type="PROSITE" id="PS50804">
    <property type="entry name" value="SCAN_BOX"/>
    <property type="match status" value="1"/>
</dbReference>
<dbReference type="InterPro" id="IPR003309">
    <property type="entry name" value="SCAN_dom"/>
</dbReference>
<keyword evidence="1" id="KW-0539">Nucleus</keyword>
<sequence length="161" mass="18214">RIRMQPLNMSTRYGPKGKIDAKEAKDYDRVKTAVLDTLDVSLETFRQWFWSQTYLAGACPRLVAQSLKEACHRWLQPEARTAEEVTEQVVLEQFAQILPARGRAWVLRHRPATLGATMSLMEGFLATETSMGRGPDTSAAPRTHCWVASGRPSLLENIKER</sequence>
<accession>A0A8C0IYC2</accession>
<dbReference type="PANTHER" id="PTHR45935:SF15">
    <property type="entry name" value="SCAN BOX DOMAIN-CONTAINING PROTEIN"/>
    <property type="match status" value="1"/>
</dbReference>
<dbReference type="SMART" id="SM00431">
    <property type="entry name" value="SCAN"/>
    <property type="match status" value="1"/>
</dbReference>
<dbReference type="Proteomes" id="UP000694404">
    <property type="component" value="Unplaced"/>
</dbReference>
<proteinExistence type="predicted"/>
<organism evidence="3 4">
    <name type="scientific">Chelonoidis abingdonii</name>
    <name type="common">Abingdon island giant tortoise</name>
    <name type="synonym">Testudo abingdonii</name>
    <dbReference type="NCBI Taxonomy" id="106734"/>
    <lineage>
        <taxon>Eukaryota</taxon>
        <taxon>Metazoa</taxon>
        <taxon>Chordata</taxon>
        <taxon>Craniata</taxon>
        <taxon>Vertebrata</taxon>
        <taxon>Euteleostomi</taxon>
        <taxon>Archelosauria</taxon>
        <taxon>Testudinata</taxon>
        <taxon>Testudines</taxon>
        <taxon>Cryptodira</taxon>
        <taxon>Durocryptodira</taxon>
        <taxon>Testudinoidea</taxon>
        <taxon>Testudinidae</taxon>
        <taxon>Chelonoidis</taxon>
    </lineage>
</organism>
<dbReference type="InterPro" id="IPR038269">
    <property type="entry name" value="SCAN_sf"/>
</dbReference>